<evidence type="ECO:0000259" key="2">
    <source>
        <dbReference type="Pfam" id="PF26604"/>
    </source>
</evidence>
<dbReference type="AlphaFoldDB" id="A0A919PTM5"/>
<keyword evidence="1" id="KW-0472">Membrane</keyword>
<keyword evidence="4" id="KW-1185">Reference proteome</keyword>
<comment type="caution">
    <text evidence="3">The sequence shown here is derived from an EMBL/GenBank/DDBJ whole genome shotgun (WGS) entry which is preliminary data.</text>
</comment>
<dbReference type="Pfam" id="PF26604">
    <property type="entry name" value="CBU_0592"/>
    <property type="match status" value="1"/>
</dbReference>
<proteinExistence type="predicted"/>
<keyword evidence="1" id="KW-1133">Transmembrane helix</keyword>
<protein>
    <recommendedName>
        <fullName evidence="2">CBU-0592-like domain-containing protein</fullName>
    </recommendedName>
</protein>
<dbReference type="RefSeq" id="WP_203852269.1">
    <property type="nucleotide sequence ID" value="NZ_BAAAVW010000010.1"/>
</dbReference>
<sequence>MFVQVLGSLCVLVPFVLVQLGRLTSASLWYTWLNLIGSSVLAVEAAIGHNWGFLLLEAVWAVVSLRSLLTVRPDRVTAVSRDDR</sequence>
<dbReference type="InterPro" id="IPR058058">
    <property type="entry name" value="CBU_0592-like"/>
</dbReference>
<evidence type="ECO:0000256" key="1">
    <source>
        <dbReference type="SAM" id="Phobius"/>
    </source>
</evidence>
<keyword evidence="1" id="KW-0812">Transmembrane</keyword>
<dbReference type="NCBIfam" id="NF047864">
    <property type="entry name" value="CBU_0592_membra"/>
    <property type="match status" value="1"/>
</dbReference>
<evidence type="ECO:0000313" key="3">
    <source>
        <dbReference type="EMBL" id="GIG50625.1"/>
    </source>
</evidence>
<reference evidence="3" key="1">
    <citation type="submission" date="2021-01" db="EMBL/GenBank/DDBJ databases">
        <title>Whole genome shotgun sequence of Dactylosporangium siamense NBRC 106093.</title>
        <authorList>
            <person name="Komaki H."/>
            <person name="Tamura T."/>
        </authorList>
    </citation>
    <scope>NUCLEOTIDE SEQUENCE</scope>
    <source>
        <strain evidence="3">NBRC 106093</strain>
    </source>
</reference>
<organism evidence="3 4">
    <name type="scientific">Dactylosporangium siamense</name>
    <dbReference type="NCBI Taxonomy" id="685454"/>
    <lineage>
        <taxon>Bacteria</taxon>
        <taxon>Bacillati</taxon>
        <taxon>Actinomycetota</taxon>
        <taxon>Actinomycetes</taxon>
        <taxon>Micromonosporales</taxon>
        <taxon>Micromonosporaceae</taxon>
        <taxon>Dactylosporangium</taxon>
    </lineage>
</organism>
<evidence type="ECO:0000313" key="4">
    <source>
        <dbReference type="Proteomes" id="UP000660611"/>
    </source>
</evidence>
<accession>A0A919PTM5</accession>
<dbReference type="Proteomes" id="UP000660611">
    <property type="component" value="Unassembled WGS sequence"/>
</dbReference>
<dbReference type="EMBL" id="BONQ01000137">
    <property type="protein sequence ID" value="GIG50625.1"/>
    <property type="molecule type" value="Genomic_DNA"/>
</dbReference>
<gene>
    <name evidence="3" type="ORF">Dsi01nite_086660</name>
</gene>
<name>A0A919PTM5_9ACTN</name>
<feature type="domain" description="CBU-0592-like" evidence="2">
    <location>
        <begin position="2"/>
        <end position="71"/>
    </location>
</feature>
<feature type="transmembrane region" description="Helical" evidence="1">
    <location>
        <begin position="50"/>
        <end position="69"/>
    </location>
</feature>